<accession>A0A914W6S8</accession>
<dbReference type="InterPro" id="IPR039989">
    <property type="entry name" value="NUDT9"/>
</dbReference>
<evidence type="ECO:0000259" key="2">
    <source>
        <dbReference type="PROSITE" id="PS51462"/>
    </source>
</evidence>
<feature type="domain" description="Nudix hydrolase" evidence="2">
    <location>
        <begin position="118"/>
        <end position="284"/>
    </location>
</feature>
<reference evidence="4" key="1">
    <citation type="submission" date="2022-11" db="UniProtKB">
        <authorList>
            <consortium name="WormBaseParasite"/>
        </authorList>
    </citation>
    <scope>IDENTIFICATION</scope>
</reference>
<dbReference type="Pfam" id="PF00293">
    <property type="entry name" value="NUDIX"/>
    <property type="match status" value="1"/>
</dbReference>
<protein>
    <submittedName>
        <fullName evidence="4">Nudix hydrolase domain-containing protein</fullName>
    </submittedName>
</protein>
<sequence length="289" mass="32545">MPKPLSFEGLHKTCRDTSKPYLHTKDVHRTEVPDEKVPWSASFPDYKPKDYTDPKSKGKDWADPDIDDSDFHPKWNSIDGKIDRKSHIGEYDIVDGRPQNPLGRTGLKGRGTLGKWGPNHAADPIVTRWKRDDNDKKVTSEASGKPILQFVAILRGDVKQWAIPGGMVDPGEAVSATLRREFSEEAANSIKKTPEQRKELEKSIETLFQHGTEVYKGYVDDPRNTDNSWMETVAVNFHDENDSTVGGLELEAGDDASDVHWKDIASEMELYASHVSMLKTVGELHNAHW</sequence>
<dbReference type="PANTHER" id="PTHR13030:SF8">
    <property type="entry name" value="ADP-RIBOSE PYROPHOSPHATASE, MITOCHONDRIAL"/>
    <property type="match status" value="1"/>
</dbReference>
<dbReference type="InterPro" id="IPR000086">
    <property type="entry name" value="NUDIX_hydrolase_dom"/>
</dbReference>
<dbReference type="FunFam" id="3.90.79.10:FF:000021">
    <property type="entry name" value="ADP-ribose pyrophosphatase, mitochondrial isoform X1"/>
    <property type="match status" value="1"/>
</dbReference>
<evidence type="ECO:0000256" key="1">
    <source>
        <dbReference type="SAM" id="MobiDB-lite"/>
    </source>
</evidence>
<feature type="region of interest" description="Disordered" evidence="1">
    <location>
        <begin position="25"/>
        <end position="74"/>
    </location>
</feature>
<proteinExistence type="predicted"/>
<evidence type="ECO:0000313" key="3">
    <source>
        <dbReference type="Proteomes" id="UP000887566"/>
    </source>
</evidence>
<feature type="compositionally biased region" description="Basic and acidic residues" evidence="1">
    <location>
        <begin position="46"/>
        <end position="62"/>
    </location>
</feature>
<dbReference type="Pfam" id="PF25969">
    <property type="entry name" value="NUDT9_N"/>
    <property type="match status" value="1"/>
</dbReference>
<dbReference type="WBParaSite" id="PSAMB.scaffold3286size18931.g20988.t1">
    <property type="protein sequence ID" value="PSAMB.scaffold3286size18931.g20988.t1"/>
    <property type="gene ID" value="PSAMB.scaffold3286size18931.g20988"/>
</dbReference>
<name>A0A914W6S8_9BILA</name>
<dbReference type="PANTHER" id="PTHR13030">
    <property type="entry name" value="NUDIX HYDROLASE"/>
    <property type="match status" value="1"/>
</dbReference>
<dbReference type="Gene3D" id="3.90.79.10">
    <property type="entry name" value="Nucleoside Triphosphate Pyrophosphohydrolase"/>
    <property type="match status" value="1"/>
</dbReference>
<organism evidence="3 4">
    <name type="scientific">Plectus sambesii</name>
    <dbReference type="NCBI Taxonomy" id="2011161"/>
    <lineage>
        <taxon>Eukaryota</taxon>
        <taxon>Metazoa</taxon>
        <taxon>Ecdysozoa</taxon>
        <taxon>Nematoda</taxon>
        <taxon>Chromadorea</taxon>
        <taxon>Plectida</taxon>
        <taxon>Plectina</taxon>
        <taxon>Plectoidea</taxon>
        <taxon>Plectidae</taxon>
        <taxon>Plectus</taxon>
    </lineage>
</organism>
<dbReference type="CDD" id="cd03670">
    <property type="entry name" value="NUDIX_ADPRase_Nudt9"/>
    <property type="match status" value="1"/>
</dbReference>
<dbReference type="PROSITE" id="PS51462">
    <property type="entry name" value="NUDIX"/>
    <property type="match status" value="1"/>
</dbReference>
<dbReference type="InterPro" id="IPR015797">
    <property type="entry name" value="NUDIX_hydrolase-like_dom_sf"/>
</dbReference>
<feature type="compositionally biased region" description="Basic and acidic residues" evidence="1">
    <location>
        <begin position="25"/>
        <end position="37"/>
    </location>
</feature>
<dbReference type="SUPFAM" id="SSF55811">
    <property type="entry name" value="Nudix"/>
    <property type="match status" value="1"/>
</dbReference>
<dbReference type="AlphaFoldDB" id="A0A914W6S8"/>
<feature type="region of interest" description="Disordered" evidence="1">
    <location>
        <begin position="92"/>
        <end position="119"/>
    </location>
</feature>
<dbReference type="GO" id="GO:0047631">
    <property type="term" value="F:ADP-ribose diphosphatase activity"/>
    <property type="evidence" value="ECO:0007669"/>
    <property type="project" value="InterPro"/>
</dbReference>
<dbReference type="Proteomes" id="UP000887566">
    <property type="component" value="Unplaced"/>
</dbReference>
<keyword evidence="3" id="KW-1185">Reference proteome</keyword>
<evidence type="ECO:0000313" key="4">
    <source>
        <dbReference type="WBParaSite" id="PSAMB.scaffold3286size18931.g20988.t1"/>
    </source>
</evidence>